<gene>
    <name evidence="2" type="ordered locus">MYSTI_00293</name>
</gene>
<dbReference type="PROSITE" id="PS51257">
    <property type="entry name" value="PROKAR_LIPOPROTEIN"/>
    <property type="match status" value="1"/>
</dbReference>
<feature type="signal peptide" evidence="1">
    <location>
        <begin position="1"/>
        <end position="24"/>
    </location>
</feature>
<dbReference type="EMBL" id="CP004025">
    <property type="protein sequence ID" value="AGC41651.1"/>
    <property type="molecule type" value="Genomic_DNA"/>
</dbReference>
<dbReference type="SUPFAM" id="SSF81296">
    <property type="entry name" value="E set domains"/>
    <property type="match status" value="2"/>
</dbReference>
<protein>
    <submittedName>
        <fullName evidence="2">Cell surface receptor IPT/TIG domain protein</fullName>
    </submittedName>
</protein>
<dbReference type="eggNOG" id="COG3391">
    <property type="taxonomic scope" value="Bacteria"/>
</dbReference>
<evidence type="ECO:0000313" key="2">
    <source>
        <dbReference type="EMBL" id="AGC41651.1"/>
    </source>
</evidence>
<keyword evidence="2" id="KW-0675">Receptor</keyword>
<dbReference type="AlphaFoldDB" id="L7TYQ2"/>
<sequence>MRQAWMRLGLCLLGALCACGPGLSQPPPLPPENPDTEVPQPHIPPVMLPPISVGEVAVVDAIFAELSVQVLGSGFSSRCVAYLDNQALQTRFVSGTELRVTIPRMLRAQPTPSLLEVRIPPSTPGFPGGARSPFARVIDPTPILFALHPRTLESEPSEPVRVIVSGENLVNGSEVVFRGGRYPLVLTTPFEGTVELPPAALGATPEQTLLHVELRGRPDLTTAALPLTVSSPTPTLIGVWPPSLNAVDLHQGKAGPAKTDALLVRGAHLRANTVVKWNGRPLVTTRQADGKHLRAELPLEARQEATTISLTLESPSAQGPMTSASHPLPVRTAPVLYSLSPPWVRVRSTNTSLELRGEGFGERGQQTVLWNGTPLGPESFSERTDAGVWTLQVPDALLTQPGVISLQVKRTFDGAESTPLFVQVVEESPAPFASSLEPSVLAVGDAPGELHIEGDSFTAQSVVLVDGEARPTRVLSASKLSTDLIPWDVERAGVRTVTVRTPAPGGGTSLPLLLAVHVQRPMPSIEAIQGPEGGETFPVREAPVRIKLLGQGFSPVSVVRWDGQALPTQWRCASTPCMAGAGERSLLEADIPAELARTRGAVRVTVFTPGPGGGESRARSLVLTSGLEPTLSLQPGNLDVGASSATRDGVVRFTLANTGESALSSLFVNGVERPILGGNTFLLSPAERNTEGILEVHGYVAGRKSAPVYLYIHAARIPRLLALSPGVLSQGAAWTRNAQQDFQLQGQDFFWAPESERASRATVGLGPYSLPLRQSPPSSDGRFSAYLLTVDGPGVRDVTVSRIAEGGGVSPAALLNVVSERPAPLLTKLEPMTATVGAPLLKLRVHGKRFHPSSLLHWKGLKMSLEPVAGAHDADVFEVDLPASAVAEPGVVEVTIETPPPGGGTSLPIRVVVE</sequence>
<dbReference type="InterPro" id="IPR014756">
    <property type="entry name" value="Ig_E-set"/>
</dbReference>
<dbReference type="PATRIC" id="fig|1278073.3.peg.307"/>
<organism evidence="2 3">
    <name type="scientific">Myxococcus stipitatus (strain DSM 14675 / JCM 12634 / Mx s8)</name>
    <dbReference type="NCBI Taxonomy" id="1278073"/>
    <lineage>
        <taxon>Bacteria</taxon>
        <taxon>Pseudomonadati</taxon>
        <taxon>Myxococcota</taxon>
        <taxon>Myxococcia</taxon>
        <taxon>Myxococcales</taxon>
        <taxon>Cystobacterineae</taxon>
        <taxon>Myxococcaceae</taxon>
        <taxon>Myxococcus</taxon>
    </lineage>
</organism>
<name>L7TYQ2_MYXSD</name>
<dbReference type="Proteomes" id="UP000011131">
    <property type="component" value="Chromosome"/>
</dbReference>
<keyword evidence="1" id="KW-0732">Signal</keyword>
<dbReference type="STRING" id="1278073.MYSTI_00293"/>
<keyword evidence="3" id="KW-1185">Reference proteome</keyword>
<dbReference type="KEGG" id="msd:MYSTI_00293"/>
<accession>L7TYQ2</accession>
<dbReference type="HOGENOM" id="CLU_318276_0_0_7"/>
<feature type="chain" id="PRO_5003983741" evidence="1">
    <location>
        <begin position="25"/>
        <end position="914"/>
    </location>
</feature>
<proteinExistence type="predicted"/>
<evidence type="ECO:0000313" key="3">
    <source>
        <dbReference type="Proteomes" id="UP000011131"/>
    </source>
</evidence>
<reference evidence="2 3" key="1">
    <citation type="journal article" date="2013" name="Genome Announc.">
        <title>Complete genome sequence of Myxococcus stipitatus strain DSM 14675, a fruiting myxobacterium.</title>
        <authorList>
            <person name="Huntley S."/>
            <person name="Kneip S."/>
            <person name="Treuner-Lange A."/>
            <person name="Sogaard-Andersen L."/>
        </authorList>
    </citation>
    <scope>NUCLEOTIDE SEQUENCE [LARGE SCALE GENOMIC DNA]</scope>
    <source>
        <strain evidence="3">DSM 14675 / JCM 12634 / Mx s8</strain>
    </source>
</reference>
<evidence type="ECO:0000256" key="1">
    <source>
        <dbReference type="SAM" id="SignalP"/>
    </source>
</evidence>